<evidence type="ECO:0000256" key="4">
    <source>
        <dbReference type="ARBA" id="ARBA00023002"/>
    </source>
</evidence>
<dbReference type="InterPro" id="IPR006076">
    <property type="entry name" value="FAD-dep_OxRdtase"/>
</dbReference>
<dbReference type="EMBL" id="JBHTCP010000004">
    <property type="protein sequence ID" value="MFC7370614.1"/>
    <property type="molecule type" value="Genomic_DNA"/>
</dbReference>
<dbReference type="SUPFAM" id="SSF51905">
    <property type="entry name" value="FAD/NAD(P)-binding domain"/>
    <property type="match status" value="1"/>
</dbReference>
<dbReference type="GO" id="GO:0016491">
    <property type="term" value="F:oxidoreductase activity"/>
    <property type="evidence" value="ECO:0007669"/>
    <property type="project" value="UniProtKB-KW"/>
</dbReference>
<comment type="caution">
    <text evidence="6">The sequence shown here is derived from an EMBL/GenBank/DDBJ whole genome shotgun (WGS) entry which is preliminary data.</text>
</comment>
<evidence type="ECO:0000256" key="3">
    <source>
        <dbReference type="ARBA" id="ARBA00022630"/>
    </source>
</evidence>
<protein>
    <submittedName>
        <fullName evidence="6">NAD(P)/FAD-dependent oxidoreductase</fullName>
        <ecNumber evidence="6">1.-.-.-</ecNumber>
    </submittedName>
</protein>
<dbReference type="PANTHER" id="PTHR13847">
    <property type="entry name" value="SARCOSINE DEHYDROGENASE-RELATED"/>
    <property type="match status" value="1"/>
</dbReference>
<feature type="domain" description="FAD dependent oxidoreductase" evidence="5">
    <location>
        <begin position="4"/>
        <end position="352"/>
    </location>
</feature>
<comment type="similarity">
    <text evidence="2">Belongs to the DadA oxidoreductase family.</text>
</comment>
<evidence type="ECO:0000313" key="7">
    <source>
        <dbReference type="Proteomes" id="UP001596549"/>
    </source>
</evidence>
<dbReference type="InterPro" id="IPR036188">
    <property type="entry name" value="FAD/NAD-bd_sf"/>
</dbReference>
<keyword evidence="4 6" id="KW-0560">Oxidoreductase</keyword>
<evidence type="ECO:0000313" key="6">
    <source>
        <dbReference type="EMBL" id="MFC7370614.1"/>
    </source>
</evidence>
<dbReference type="EC" id="1.-.-.-" evidence="6"/>
<evidence type="ECO:0000256" key="1">
    <source>
        <dbReference type="ARBA" id="ARBA00001974"/>
    </source>
</evidence>
<organism evidence="6 7">
    <name type="scientific">Fictibacillus iocasae</name>
    <dbReference type="NCBI Taxonomy" id="2715437"/>
    <lineage>
        <taxon>Bacteria</taxon>
        <taxon>Bacillati</taxon>
        <taxon>Bacillota</taxon>
        <taxon>Bacilli</taxon>
        <taxon>Bacillales</taxon>
        <taxon>Fictibacillaceae</taxon>
        <taxon>Fictibacillus</taxon>
    </lineage>
</organism>
<reference evidence="7" key="1">
    <citation type="journal article" date="2019" name="Int. J. Syst. Evol. Microbiol.">
        <title>The Global Catalogue of Microorganisms (GCM) 10K type strain sequencing project: providing services to taxonomists for standard genome sequencing and annotation.</title>
        <authorList>
            <consortium name="The Broad Institute Genomics Platform"/>
            <consortium name="The Broad Institute Genome Sequencing Center for Infectious Disease"/>
            <person name="Wu L."/>
            <person name="Ma J."/>
        </authorList>
    </citation>
    <scope>NUCLEOTIDE SEQUENCE [LARGE SCALE GENOMIC DNA]</scope>
    <source>
        <strain evidence="7">NBRC 106396</strain>
    </source>
</reference>
<dbReference type="Gene3D" id="3.30.9.10">
    <property type="entry name" value="D-Amino Acid Oxidase, subunit A, domain 2"/>
    <property type="match status" value="1"/>
</dbReference>
<keyword evidence="7" id="KW-1185">Reference proteome</keyword>
<dbReference type="PANTHER" id="PTHR13847:SF286">
    <property type="entry name" value="D-AMINO ACID DEHYDROGENASE"/>
    <property type="match status" value="1"/>
</dbReference>
<gene>
    <name evidence="6" type="ORF">ACFQPF_02870</name>
</gene>
<name>A0ABW2NRC3_9BACL</name>
<dbReference type="Proteomes" id="UP001596549">
    <property type="component" value="Unassembled WGS sequence"/>
</dbReference>
<dbReference type="SUPFAM" id="SSF54373">
    <property type="entry name" value="FAD-linked reductases, C-terminal domain"/>
    <property type="match status" value="1"/>
</dbReference>
<comment type="cofactor">
    <cofactor evidence="1">
        <name>FAD</name>
        <dbReference type="ChEBI" id="CHEBI:57692"/>
    </cofactor>
</comment>
<dbReference type="RefSeq" id="WP_379746235.1">
    <property type="nucleotide sequence ID" value="NZ_JBHTCP010000004.1"/>
</dbReference>
<dbReference type="Gene3D" id="3.50.50.60">
    <property type="entry name" value="FAD/NAD(P)-binding domain"/>
    <property type="match status" value="1"/>
</dbReference>
<dbReference type="Pfam" id="PF01266">
    <property type="entry name" value="DAO"/>
    <property type="match status" value="1"/>
</dbReference>
<sequence length="370" mass="39925">MKKYIVVGAGILGASAAYHLAKQGADVTIIDRKDKGQATDAAAGIICPWVSQRRNKAWYTLAKNGAGYYPKLVSELMKEGEKDTGYARVGALCLHKNQEKLKQMQDRALSRKKEAPEMGEICILSPQETTKRFPVLNDQYGAVYVSGAARVNGRALKQALLQAAQNNGAKFINNTAVLAYTENRVTGVLVDEVAIPADIVILCAGAWAESLVEPLGVSSHVTFQKAQIAHLQLEETETSEWPVVMPPSNHYLLSFDGGQIVAGATHENDVNLQDTSVTADGIKEVMDKAITAAPGLADCTFIEMRVGFRPFTPDFLPVIDKLPGWEGLLFANGLGASGLTTGPFLGLQLAKLAMDHEADIDLEPYSIKVK</sequence>
<evidence type="ECO:0000256" key="2">
    <source>
        <dbReference type="ARBA" id="ARBA00009410"/>
    </source>
</evidence>
<keyword evidence="3" id="KW-0285">Flavoprotein</keyword>
<accession>A0ABW2NRC3</accession>
<evidence type="ECO:0000259" key="5">
    <source>
        <dbReference type="Pfam" id="PF01266"/>
    </source>
</evidence>
<proteinExistence type="inferred from homology"/>